<gene>
    <name evidence="1" type="ORF">E1091_00220</name>
</gene>
<evidence type="ECO:0000313" key="2">
    <source>
        <dbReference type="Proteomes" id="UP000295626"/>
    </source>
</evidence>
<sequence>MGTDLMSSETRRCTLPVGTFVRVSERGSGRRYAAVVVGYDLGCTKYEVGRRFAGWASWRYLNGGSWPFPAEVEEIPTREFRYDSENLDGKEGVVTYTVPSEINVTCEAHASDNALRTRWDFLDGTTWDSLNPTPAGE</sequence>
<dbReference type="Proteomes" id="UP000295626">
    <property type="component" value="Unassembled WGS sequence"/>
</dbReference>
<accession>A0ABY2DN00</accession>
<name>A0ABY2DN00_9ACTN</name>
<evidence type="ECO:0000313" key="1">
    <source>
        <dbReference type="EMBL" id="TDC02661.1"/>
    </source>
</evidence>
<dbReference type="EMBL" id="SMKE01000002">
    <property type="protein sequence ID" value="TDC02661.1"/>
    <property type="molecule type" value="Genomic_DNA"/>
</dbReference>
<keyword evidence="2" id="KW-1185">Reference proteome</keyword>
<organism evidence="1 2">
    <name type="scientific">Micromonospora fluostatini</name>
    <dbReference type="NCBI Taxonomy" id="1629071"/>
    <lineage>
        <taxon>Bacteria</taxon>
        <taxon>Bacillati</taxon>
        <taxon>Actinomycetota</taxon>
        <taxon>Actinomycetes</taxon>
        <taxon>Micromonosporales</taxon>
        <taxon>Micromonosporaceae</taxon>
        <taxon>Micromonospora</taxon>
    </lineage>
</organism>
<protein>
    <submittedName>
        <fullName evidence="1">Uncharacterized protein</fullName>
    </submittedName>
</protein>
<comment type="caution">
    <text evidence="1">The sequence shown here is derived from an EMBL/GenBank/DDBJ whole genome shotgun (WGS) entry which is preliminary data.</text>
</comment>
<proteinExistence type="predicted"/>
<reference evidence="1 2" key="1">
    <citation type="submission" date="2019-02" db="EMBL/GenBank/DDBJ databases">
        <title>Draft genome sequences of novel Actinobacteria.</title>
        <authorList>
            <person name="Sahin N."/>
            <person name="Ay H."/>
            <person name="Saygin H."/>
        </authorList>
    </citation>
    <scope>NUCLEOTIDE SEQUENCE [LARGE SCALE GENOMIC DNA]</scope>
    <source>
        <strain evidence="1 2">JCM 30529</strain>
    </source>
</reference>